<protein>
    <submittedName>
        <fullName evidence="2">Uncharacterized protein</fullName>
    </submittedName>
</protein>
<proteinExistence type="predicted"/>
<evidence type="ECO:0000313" key="3">
    <source>
        <dbReference type="Proteomes" id="UP000053424"/>
    </source>
</evidence>
<dbReference type="AlphaFoldDB" id="A0A0C2Y9J2"/>
<dbReference type="Proteomes" id="UP000053424">
    <property type="component" value="Unassembled WGS sequence"/>
</dbReference>
<feature type="compositionally biased region" description="Pro residues" evidence="1">
    <location>
        <begin position="24"/>
        <end position="36"/>
    </location>
</feature>
<dbReference type="EMBL" id="KN831795">
    <property type="protein sequence ID" value="KIM37687.1"/>
    <property type="molecule type" value="Genomic_DNA"/>
</dbReference>
<feature type="compositionally biased region" description="Polar residues" evidence="1">
    <location>
        <begin position="118"/>
        <end position="145"/>
    </location>
</feature>
<keyword evidence="3" id="KW-1185">Reference proteome</keyword>
<reference evidence="2 3" key="1">
    <citation type="submission" date="2014-04" db="EMBL/GenBank/DDBJ databases">
        <authorList>
            <consortium name="DOE Joint Genome Institute"/>
            <person name="Kuo A."/>
            <person name="Gay G."/>
            <person name="Dore J."/>
            <person name="Kohler A."/>
            <person name="Nagy L.G."/>
            <person name="Floudas D."/>
            <person name="Copeland A."/>
            <person name="Barry K.W."/>
            <person name="Cichocki N."/>
            <person name="Veneault-Fourrey C."/>
            <person name="LaButti K."/>
            <person name="Lindquist E.A."/>
            <person name="Lipzen A."/>
            <person name="Lundell T."/>
            <person name="Morin E."/>
            <person name="Murat C."/>
            <person name="Sun H."/>
            <person name="Tunlid A."/>
            <person name="Henrissat B."/>
            <person name="Grigoriev I.V."/>
            <person name="Hibbett D.S."/>
            <person name="Martin F."/>
            <person name="Nordberg H.P."/>
            <person name="Cantor M.N."/>
            <person name="Hua S.X."/>
        </authorList>
    </citation>
    <scope>NUCLEOTIDE SEQUENCE [LARGE SCALE GENOMIC DNA]</scope>
    <source>
        <strain evidence="3">h7</strain>
    </source>
</reference>
<gene>
    <name evidence="2" type="ORF">M413DRAFT_253636</name>
</gene>
<accession>A0A0C2Y9J2</accession>
<name>A0A0C2Y9J2_HEBCY</name>
<reference evidence="3" key="2">
    <citation type="submission" date="2015-01" db="EMBL/GenBank/DDBJ databases">
        <title>Evolutionary Origins and Diversification of the Mycorrhizal Mutualists.</title>
        <authorList>
            <consortium name="DOE Joint Genome Institute"/>
            <consortium name="Mycorrhizal Genomics Consortium"/>
            <person name="Kohler A."/>
            <person name="Kuo A."/>
            <person name="Nagy L.G."/>
            <person name="Floudas D."/>
            <person name="Copeland A."/>
            <person name="Barry K.W."/>
            <person name="Cichocki N."/>
            <person name="Veneault-Fourrey C."/>
            <person name="LaButti K."/>
            <person name="Lindquist E.A."/>
            <person name="Lipzen A."/>
            <person name="Lundell T."/>
            <person name="Morin E."/>
            <person name="Murat C."/>
            <person name="Riley R."/>
            <person name="Ohm R."/>
            <person name="Sun H."/>
            <person name="Tunlid A."/>
            <person name="Henrissat B."/>
            <person name="Grigoriev I.V."/>
            <person name="Hibbett D.S."/>
            <person name="Martin F."/>
        </authorList>
    </citation>
    <scope>NUCLEOTIDE SEQUENCE [LARGE SCALE GENOMIC DNA]</scope>
    <source>
        <strain evidence="3">h7</strain>
    </source>
</reference>
<feature type="compositionally biased region" description="Polar residues" evidence="1">
    <location>
        <begin position="65"/>
        <end position="75"/>
    </location>
</feature>
<feature type="region of interest" description="Disordered" evidence="1">
    <location>
        <begin position="17"/>
        <end position="81"/>
    </location>
</feature>
<feature type="compositionally biased region" description="Gly residues" evidence="1">
    <location>
        <begin position="153"/>
        <end position="164"/>
    </location>
</feature>
<evidence type="ECO:0000256" key="1">
    <source>
        <dbReference type="SAM" id="MobiDB-lite"/>
    </source>
</evidence>
<sequence length="164" mass="17558">MDTTDYLPLLCRILPTEKPSTHEIPPPSSPLLPPTPTICKNPSSRSGTHVHGSSTGSFALFQPHGSPNTAPQNSHLPGPLQHPDILSLDAAISHRCLYHLSCSHSVIFPRTTRDHGDSQASDSRSSKWSNINTSTQSPSRNSILRSHTEGVDARGGSGGGRFLP</sequence>
<evidence type="ECO:0000313" key="2">
    <source>
        <dbReference type="EMBL" id="KIM37687.1"/>
    </source>
</evidence>
<feature type="compositionally biased region" description="Low complexity" evidence="1">
    <location>
        <begin position="43"/>
        <end position="57"/>
    </location>
</feature>
<dbReference type="HOGENOM" id="CLU_1619241_0_0_1"/>
<feature type="region of interest" description="Disordered" evidence="1">
    <location>
        <begin position="110"/>
        <end position="164"/>
    </location>
</feature>
<organism evidence="2 3">
    <name type="scientific">Hebeloma cylindrosporum</name>
    <dbReference type="NCBI Taxonomy" id="76867"/>
    <lineage>
        <taxon>Eukaryota</taxon>
        <taxon>Fungi</taxon>
        <taxon>Dikarya</taxon>
        <taxon>Basidiomycota</taxon>
        <taxon>Agaricomycotina</taxon>
        <taxon>Agaricomycetes</taxon>
        <taxon>Agaricomycetidae</taxon>
        <taxon>Agaricales</taxon>
        <taxon>Agaricineae</taxon>
        <taxon>Hymenogastraceae</taxon>
        <taxon>Hebeloma</taxon>
    </lineage>
</organism>